<dbReference type="InterPro" id="IPR012678">
    <property type="entry name" value="Ribosomal_uL23/eL15/eS24_sf"/>
</dbReference>
<evidence type="ECO:0000256" key="4">
    <source>
        <dbReference type="ARBA" id="ARBA00035481"/>
    </source>
</evidence>
<accession>A0A0H4T9V8</accession>
<dbReference type="GO" id="GO:0005840">
    <property type="term" value="C:ribosome"/>
    <property type="evidence" value="ECO:0007669"/>
    <property type="project" value="UniProtKB-KW"/>
</dbReference>
<dbReference type="Gene3D" id="3.30.70.330">
    <property type="match status" value="1"/>
</dbReference>
<dbReference type="GO" id="GO:1990904">
    <property type="term" value="C:ribonucleoprotein complex"/>
    <property type="evidence" value="ECO:0007669"/>
    <property type="project" value="UniProtKB-KW"/>
</dbReference>
<keyword evidence="3" id="KW-0687">Ribonucleoprotein</keyword>
<keyword evidence="2 5" id="KW-0689">Ribosomal protein</keyword>
<protein>
    <recommendedName>
        <fullName evidence="4">50S ribosomal protein L23</fullName>
    </recommendedName>
</protein>
<dbReference type="EMBL" id="KT007009">
    <property type="protein sequence ID" value="AKQ03262.1"/>
    <property type="molecule type" value="Genomic_DNA"/>
</dbReference>
<dbReference type="AlphaFoldDB" id="A0A0H4T9V8"/>
<proteinExistence type="inferred from homology"/>
<dbReference type="InterPro" id="IPR013025">
    <property type="entry name" value="Ribosomal_uL23-like"/>
</dbReference>
<evidence type="ECO:0000256" key="3">
    <source>
        <dbReference type="ARBA" id="ARBA00023274"/>
    </source>
</evidence>
<dbReference type="GO" id="GO:0006412">
    <property type="term" value="P:translation"/>
    <property type="evidence" value="ECO:0007669"/>
    <property type="project" value="InterPro"/>
</dbReference>
<dbReference type="InterPro" id="IPR012677">
    <property type="entry name" value="Nucleotide-bd_a/b_plait_sf"/>
</dbReference>
<dbReference type="SUPFAM" id="SSF54189">
    <property type="entry name" value="Ribosomal proteins S24e, L23 and L15e"/>
    <property type="match status" value="1"/>
</dbReference>
<reference evidence="5" key="1">
    <citation type="journal article" date="2015" name="ISME J.">
        <title>Aquifer environment selects for microbial species cohorts in sediment and groundwater.</title>
        <authorList>
            <person name="Hug L.A."/>
            <person name="Thomas B.C."/>
            <person name="Brown C.T."/>
            <person name="Frischkorn K.R."/>
            <person name="Williams K.H."/>
            <person name="Tringe S.G."/>
            <person name="Banfield J.F."/>
        </authorList>
    </citation>
    <scope>NUCLEOTIDE SEQUENCE</scope>
</reference>
<dbReference type="Pfam" id="PF00276">
    <property type="entry name" value="Ribosomal_L23"/>
    <property type="match status" value="1"/>
</dbReference>
<comment type="similarity">
    <text evidence="1">Belongs to the universal ribosomal protein uL23 family.</text>
</comment>
<name>A0A0H4T9V8_9BACT</name>
<evidence type="ECO:0000256" key="1">
    <source>
        <dbReference type="ARBA" id="ARBA00006700"/>
    </source>
</evidence>
<sequence>MKLTPVLTEKSLAEAKKGHYSFWVLPTFKKGEIKSEIERVFEVHVTGVSTMNYKGGSKRNARGKMQEIKAGKKVVVSLKGDEKIDLFEEKKGKKK</sequence>
<evidence type="ECO:0000256" key="2">
    <source>
        <dbReference type="ARBA" id="ARBA00022980"/>
    </source>
</evidence>
<organism evidence="5">
    <name type="scientific">uncultured Microgenomates bacterium Rifle_16ft_4_minimus_37906</name>
    <dbReference type="NCBI Taxonomy" id="1665116"/>
    <lineage>
        <taxon>Bacteria</taxon>
        <taxon>Candidatus Microgenomatota</taxon>
        <taxon>environmental samples</taxon>
    </lineage>
</organism>
<evidence type="ECO:0000313" key="5">
    <source>
        <dbReference type="EMBL" id="AKQ03262.1"/>
    </source>
</evidence>
<dbReference type="GO" id="GO:0003735">
    <property type="term" value="F:structural constituent of ribosome"/>
    <property type="evidence" value="ECO:0007669"/>
    <property type="project" value="InterPro"/>
</dbReference>